<name>A0A067KHT3_JATCU</name>
<evidence type="ECO:0000256" key="1">
    <source>
        <dbReference type="SAM" id="MobiDB-lite"/>
    </source>
</evidence>
<feature type="compositionally biased region" description="Polar residues" evidence="1">
    <location>
        <begin position="99"/>
        <end position="113"/>
    </location>
</feature>
<evidence type="ECO:0000313" key="2">
    <source>
        <dbReference type="EMBL" id="KDP35761.1"/>
    </source>
</evidence>
<feature type="region of interest" description="Disordered" evidence="1">
    <location>
        <begin position="1"/>
        <end position="26"/>
    </location>
</feature>
<proteinExistence type="predicted"/>
<organism evidence="2 3">
    <name type="scientific">Jatropha curcas</name>
    <name type="common">Barbados nut</name>
    <dbReference type="NCBI Taxonomy" id="180498"/>
    <lineage>
        <taxon>Eukaryota</taxon>
        <taxon>Viridiplantae</taxon>
        <taxon>Streptophyta</taxon>
        <taxon>Embryophyta</taxon>
        <taxon>Tracheophyta</taxon>
        <taxon>Spermatophyta</taxon>
        <taxon>Magnoliopsida</taxon>
        <taxon>eudicotyledons</taxon>
        <taxon>Gunneridae</taxon>
        <taxon>Pentapetalae</taxon>
        <taxon>rosids</taxon>
        <taxon>fabids</taxon>
        <taxon>Malpighiales</taxon>
        <taxon>Euphorbiaceae</taxon>
        <taxon>Crotonoideae</taxon>
        <taxon>Jatropheae</taxon>
        <taxon>Jatropha</taxon>
    </lineage>
</organism>
<evidence type="ECO:0000313" key="3">
    <source>
        <dbReference type="Proteomes" id="UP000027138"/>
    </source>
</evidence>
<gene>
    <name evidence="2" type="ORF">JCGZ_10841</name>
</gene>
<sequence>MDPLSPTTYGGQGNKDHNNGNPLVLPSGLITRSRAKKYGATMSLYIQEQITQELHDLAFNKCYEELEGTPKFLTLMEAHVELEPEFPTHDMPRPCLVSTPVQGSTPQAVQASPSREENS</sequence>
<feature type="region of interest" description="Disordered" evidence="1">
    <location>
        <begin position="86"/>
        <end position="119"/>
    </location>
</feature>
<dbReference type="AlphaFoldDB" id="A0A067KHT3"/>
<reference evidence="2 3" key="1">
    <citation type="journal article" date="2014" name="PLoS ONE">
        <title>Global Analysis of Gene Expression Profiles in Physic Nut (Jatropha curcas L.) Seedlings Exposed to Salt Stress.</title>
        <authorList>
            <person name="Zhang L."/>
            <person name="Zhang C."/>
            <person name="Wu P."/>
            <person name="Chen Y."/>
            <person name="Li M."/>
            <person name="Jiang H."/>
            <person name="Wu G."/>
        </authorList>
    </citation>
    <scope>NUCLEOTIDE SEQUENCE [LARGE SCALE GENOMIC DNA]</scope>
    <source>
        <strain evidence="3">cv. GZQX0401</strain>
        <tissue evidence="2">Young leaves</tissue>
    </source>
</reference>
<dbReference type="EMBL" id="KK914478">
    <property type="protein sequence ID" value="KDP35761.1"/>
    <property type="molecule type" value="Genomic_DNA"/>
</dbReference>
<accession>A0A067KHT3</accession>
<keyword evidence="3" id="KW-1185">Reference proteome</keyword>
<dbReference type="Proteomes" id="UP000027138">
    <property type="component" value="Unassembled WGS sequence"/>
</dbReference>
<protein>
    <submittedName>
        <fullName evidence="2">Uncharacterized protein</fullName>
    </submittedName>
</protein>